<accession>A0ABT0A0X4</accession>
<organism evidence="2 3">
    <name type="scientific">Cognatiluteimonas sedimenti</name>
    <dbReference type="NCBI Taxonomy" id="2927791"/>
    <lineage>
        <taxon>Bacteria</taxon>
        <taxon>Pseudomonadati</taxon>
        <taxon>Pseudomonadota</taxon>
        <taxon>Gammaproteobacteria</taxon>
        <taxon>Lysobacterales</taxon>
        <taxon>Lysobacteraceae</taxon>
        <taxon>Cognatiluteimonas</taxon>
    </lineage>
</organism>
<keyword evidence="1" id="KW-0812">Transmembrane</keyword>
<evidence type="ECO:0008006" key="4">
    <source>
        <dbReference type="Google" id="ProtNLM"/>
    </source>
</evidence>
<gene>
    <name evidence="2" type="ORF">MQC88_01390</name>
</gene>
<evidence type="ECO:0000313" key="3">
    <source>
        <dbReference type="Proteomes" id="UP001165423"/>
    </source>
</evidence>
<keyword evidence="1" id="KW-0472">Membrane</keyword>
<dbReference type="RefSeq" id="WP_243318541.1">
    <property type="nucleotide sequence ID" value="NZ_JALGCL010000001.1"/>
</dbReference>
<dbReference type="EMBL" id="JALGCL010000001">
    <property type="protein sequence ID" value="MCJ0824626.1"/>
    <property type="molecule type" value="Genomic_DNA"/>
</dbReference>
<dbReference type="Proteomes" id="UP001165423">
    <property type="component" value="Unassembled WGS sequence"/>
</dbReference>
<keyword evidence="3" id="KW-1185">Reference proteome</keyword>
<feature type="transmembrane region" description="Helical" evidence="1">
    <location>
        <begin position="49"/>
        <end position="77"/>
    </location>
</feature>
<sequence>MWSLLGGVILPLWLLAGVADYVVHARTGIAYTSGVHESALHLLQTAEIGVPMLALLFLEATAPVLLLALAGVAAHTLTAYRDLRWAAPRRRITVFEQFVHAFLVVLPLAAFALVVLLHWTAWRALFPPYGGGLGDWGLRWRQPQFPLATLAAILSASMLLGVVPGVAEFGRTLSARRRGDAPPAG</sequence>
<evidence type="ECO:0000256" key="1">
    <source>
        <dbReference type="SAM" id="Phobius"/>
    </source>
</evidence>
<comment type="caution">
    <text evidence="2">The sequence shown here is derived from an EMBL/GenBank/DDBJ whole genome shotgun (WGS) entry which is preliminary data.</text>
</comment>
<reference evidence="2 3" key="1">
    <citation type="submission" date="2022-03" db="EMBL/GenBank/DDBJ databases">
        <title>Luteimonas soily sp. nov., a novel bacterium isolated from the soil.</title>
        <authorList>
            <person name="Zhang X."/>
        </authorList>
    </citation>
    <scope>NUCLEOTIDE SEQUENCE [LARGE SCALE GENOMIC DNA]</scope>
    <source>
        <strain evidence="2 3">50</strain>
    </source>
</reference>
<evidence type="ECO:0000313" key="2">
    <source>
        <dbReference type="EMBL" id="MCJ0824626.1"/>
    </source>
</evidence>
<feature type="transmembrane region" description="Helical" evidence="1">
    <location>
        <begin position="145"/>
        <end position="167"/>
    </location>
</feature>
<feature type="transmembrane region" description="Helical" evidence="1">
    <location>
        <begin position="98"/>
        <end position="125"/>
    </location>
</feature>
<keyword evidence="1" id="KW-1133">Transmembrane helix</keyword>
<protein>
    <recommendedName>
        <fullName evidence="4">Diguanylate cyclase</fullName>
    </recommendedName>
</protein>
<proteinExistence type="predicted"/>
<name>A0ABT0A0X4_9GAMM</name>